<dbReference type="Proteomes" id="UP000308600">
    <property type="component" value="Unassembled WGS sequence"/>
</dbReference>
<evidence type="ECO:0000313" key="2">
    <source>
        <dbReference type="Proteomes" id="UP000308600"/>
    </source>
</evidence>
<reference evidence="1 2" key="1">
    <citation type="journal article" date="2019" name="Nat. Ecol. Evol.">
        <title>Megaphylogeny resolves global patterns of mushroom evolution.</title>
        <authorList>
            <person name="Varga T."/>
            <person name="Krizsan K."/>
            <person name="Foldi C."/>
            <person name="Dima B."/>
            <person name="Sanchez-Garcia M."/>
            <person name="Sanchez-Ramirez S."/>
            <person name="Szollosi G.J."/>
            <person name="Szarkandi J.G."/>
            <person name="Papp V."/>
            <person name="Albert L."/>
            <person name="Andreopoulos W."/>
            <person name="Angelini C."/>
            <person name="Antonin V."/>
            <person name="Barry K.W."/>
            <person name="Bougher N.L."/>
            <person name="Buchanan P."/>
            <person name="Buyck B."/>
            <person name="Bense V."/>
            <person name="Catcheside P."/>
            <person name="Chovatia M."/>
            <person name="Cooper J."/>
            <person name="Damon W."/>
            <person name="Desjardin D."/>
            <person name="Finy P."/>
            <person name="Geml J."/>
            <person name="Haridas S."/>
            <person name="Hughes K."/>
            <person name="Justo A."/>
            <person name="Karasinski D."/>
            <person name="Kautmanova I."/>
            <person name="Kiss B."/>
            <person name="Kocsube S."/>
            <person name="Kotiranta H."/>
            <person name="LaButti K.M."/>
            <person name="Lechner B.E."/>
            <person name="Liimatainen K."/>
            <person name="Lipzen A."/>
            <person name="Lukacs Z."/>
            <person name="Mihaltcheva S."/>
            <person name="Morgado L.N."/>
            <person name="Niskanen T."/>
            <person name="Noordeloos M.E."/>
            <person name="Ohm R.A."/>
            <person name="Ortiz-Santana B."/>
            <person name="Ovrebo C."/>
            <person name="Racz N."/>
            <person name="Riley R."/>
            <person name="Savchenko A."/>
            <person name="Shiryaev A."/>
            <person name="Soop K."/>
            <person name="Spirin V."/>
            <person name="Szebenyi C."/>
            <person name="Tomsovsky M."/>
            <person name="Tulloss R.E."/>
            <person name="Uehling J."/>
            <person name="Grigoriev I.V."/>
            <person name="Vagvolgyi C."/>
            <person name="Papp T."/>
            <person name="Martin F.M."/>
            <person name="Miettinen O."/>
            <person name="Hibbett D.S."/>
            <person name="Nagy L.G."/>
        </authorList>
    </citation>
    <scope>NUCLEOTIDE SEQUENCE [LARGE SCALE GENOMIC DNA]</scope>
    <source>
        <strain evidence="1 2">NL-1719</strain>
    </source>
</reference>
<dbReference type="EMBL" id="ML208718">
    <property type="protein sequence ID" value="TFK60905.1"/>
    <property type="molecule type" value="Genomic_DNA"/>
</dbReference>
<proteinExistence type="predicted"/>
<gene>
    <name evidence="1" type="ORF">BDN72DRAFT_904576</name>
</gene>
<sequence length="678" mass="75921">MGNKRKSKTSSILFVMEATSRPSVDLQIHHQPQRSSQTYVQVDTKRPKISSSSPSMLLQDSPLAVPESPLPVPESPLPAVEDHPPMSPLSTEESKSRKQGTSVLMNVFAPYMEPIQQAILSLEFSASIGQPCQYGSIDALYRCIDCFYSPTLCSACIVSTHALNPFHRLEKWSQTHFTRASFGCLGGVISLGHGGQHCPNILPTASCPLTFVHTTGIHIVFVTFCGCQGAKADLLQLTEAHFFPATVERPERPDTAFTFAFLEDLHIQVLTSKKSVFDHHSAIQRLTDAVSPQTVPNRYPECNRSLAVRCPACPEIGFNVEKAVVDAASEAESHKYTLFLSLDGNFRLQRTHSNKRRDADDVALLDGHAYFVNDPKYKAYLQGVDPSSENSTCAQLRAVRMQNNLKFKNAAITGVICIQCARHGLYSPHGTADLEKGEAYARSDYVLLRVLDESGTQRWIMVLYDIWCQYHINLPKRVAQHFPNQLPILDHVRGAVPKMHVKGHMEECQLQWSFNYLRHSGETCGEKIETSWAEQNQSVGSTKQQNSGHRHDTLDDIFGFWNWNKLITLVSYISKQYQSCVDRLADNEERLSELTKCLRKTHTVSTIEGWQTEDTRPKLINGVWTSVYVARSKKGRPPSQLKAYQELVNQEQIIAFAGHGKVGDAELISLGLRIKAEQ</sequence>
<protein>
    <submittedName>
        <fullName evidence="1">Uncharacterized protein</fullName>
    </submittedName>
</protein>
<keyword evidence="2" id="KW-1185">Reference proteome</keyword>
<accession>A0ACD3A679</accession>
<organism evidence="1 2">
    <name type="scientific">Pluteus cervinus</name>
    <dbReference type="NCBI Taxonomy" id="181527"/>
    <lineage>
        <taxon>Eukaryota</taxon>
        <taxon>Fungi</taxon>
        <taxon>Dikarya</taxon>
        <taxon>Basidiomycota</taxon>
        <taxon>Agaricomycotina</taxon>
        <taxon>Agaricomycetes</taxon>
        <taxon>Agaricomycetidae</taxon>
        <taxon>Agaricales</taxon>
        <taxon>Pluteineae</taxon>
        <taxon>Pluteaceae</taxon>
        <taxon>Pluteus</taxon>
    </lineage>
</organism>
<evidence type="ECO:0000313" key="1">
    <source>
        <dbReference type="EMBL" id="TFK60905.1"/>
    </source>
</evidence>
<name>A0ACD3A679_9AGAR</name>